<feature type="transmembrane region" description="Helical" evidence="1">
    <location>
        <begin position="129"/>
        <end position="154"/>
    </location>
</feature>
<feature type="transmembrane region" description="Helical" evidence="1">
    <location>
        <begin position="7"/>
        <end position="25"/>
    </location>
</feature>
<keyword evidence="1" id="KW-1133">Transmembrane helix</keyword>
<evidence type="ECO:0000313" key="4">
    <source>
        <dbReference type="Proteomes" id="UP000053660"/>
    </source>
</evidence>
<sequence>MLCFPSLVHTYSVYVSLFLQCFWIHRFSYNLPAEFGMALGNIVGGMIYVGGVLTQVLASVNRLIASFSIHLYNKLCTLRRTLVLLVLCWIGTFSLAAVYFFNGIGYIFHEDVLIWAHDGQEVSIQAFEIVGYIVYASTATMFTLNIVTFVKLIMLTKAIRG</sequence>
<organism evidence="3 4">
    <name type="scientific">Oesophagostomum dentatum</name>
    <name type="common">Nodular worm</name>
    <dbReference type="NCBI Taxonomy" id="61180"/>
    <lineage>
        <taxon>Eukaryota</taxon>
        <taxon>Metazoa</taxon>
        <taxon>Ecdysozoa</taxon>
        <taxon>Nematoda</taxon>
        <taxon>Chromadorea</taxon>
        <taxon>Rhabditida</taxon>
        <taxon>Rhabditina</taxon>
        <taxon>Rhabditomorpha</taxon>
        <taxon>Strongyloidea</taxon>
        <taxon>Strongylidae</taxon>
        <taxon>Oesophagostomum</taxon>
    </lineage>
</organism>
<dbReference type="EMBL" id="KN551306">
    <property type="protein sequence ID" value="KHJ92523.1"/>
    <property type="molecule type" value="Genomic_DNA"/>
</dbReference>
<accession>A0A0B1T4L6</accession>
<dbReference type="InterPro" id="IPR019430">
    <property type="entry name" value="7TM_GPCR_serpentine_rcpt_Srx"/>
</dbReference>
<evidence type="ECO:0000259" key="2">
    <source>
        <dbReference type="Pfam" id="PF10328"/>
    </source>
</evidence>
<gene>
    <name evidence="3" type="ORF">OESDEN_07585</name>
</gene>
<feature type="domain" description="7TM GPCR serpentine receptor class x (Srx)" evidence="2">
    <location>
        <begin position="24"/>
        <end position="157"/>
    </location>
</feature>
<dbReference type="PANTHER" id="PTHR23013">
    <property type="entry name" value="SERPENTINE RECEPTOR"/>
    <property type="match status" value="1"/>
</dbReference>
<name>A0A0B1T4L6_OESDE</name>
<keyword evidence="4" id="KW-1185">Reference proteome</keyword>
<dbReference type="Pfam" id="PF10328">
    <property type="entry name" value="7TM_GPCR_Srx"/>
    <property type="match status" value="1"/>
</dbReference>
<keyword evidence="1" id="KW-0472">Membrane</keyword>
<reference evidence="3 4" key="1">
    <citation type="submission" date="2014-03" db="EMBL/GenBank/DDBJ databases">
        <title>Draft genome of the hookworm Oesophagostomum dentatum.</title>
        <authorList>
            <person name="Mitreva M."/>
        </authorList>
    </citation>
    <scope>NUCLEOTIDE SEQUENCE [LARGE SCALE GENOMIC DNA]</scope>
    <source>
        <strain evidence="3 4">OD-Hann</strain>
    </source>
</reference>
<feature type="transmembrane region" description="Helical" evidence="1">
    <location>
        <begin position="37"/>
        <end position="60"/>
    </location>
</feature>
<evidence type="ECO:0000256" key="1">
    <source>
        <dbReference type="SAM" id="Phobius"/>
    </source>
</evidence>
<dbReference type="PANTHER" id="PTHR23013:SF27">
    <property type="entry name" value="G-PROTEIN COUPLED RECEPTORS FAMILY 1 PROFILE DOMAIN-CONTAINING PROTEIN"/>
    <property type="match status" value="1"/>
</dbReference>
<dbReference type="OrthoDB" id="5845782at2759"/>
<evidence type="ECO:0000313" key="3">
    <source>
        <dbReference type="EMBL" id="KHJ92523.1"/>
    </source>
</evidence>
<dbReference type="AlphaFoldDB" id="A0A0B1T4L6"/>
<dbReference type="Proteomes" id="UP000053660">
    <property type="component" value="Unassembled WGS sequence"/>
</dbReference>
<proteinExistence type="predicted"/>
<dbReference type="Gene3D" id="1.20.1070.10">
    <property type="entry name" value="Rhodopsin 7-helix transmembrane proteins"/>
    <property type="match status" value="1"/>
</dbReference>
<feature type="transmembrane region" description="Helical" evidence="1">
    <location>
        <begin position="81"/>
        <end position="109"/>
    </location>
</feature>
<keyword evidence="1" id="KW-0812">Transmembrane</keyword>
<protein>
    <recommendedName>
        <fullName evidence="2">7TM GPCR serpentine receptor class x (Srx) domain-containing protein</fullName>
    </recommendedName>
</protein>